<accession>A0A8J3QCM0</accession>
<dbReference type="PANTHER" id="PTHR30466:SF1">
    <property type="entry name" value="FMN REDUCTASE (NADH) RUTF"/>
    <property type="match status" value="1"/>
</dbReference>
<protein>
    <submittedName>
        <fullName evidence="3">Flavin reductase</fullName>
    </submittedName>
</protein>
<dbReference type="PANTHER" id="PTHR30466">
    <property type="entry name" value="FLAVIN REDUCTASE"/>
    <property type="match status" value="1"/>
</dbReference>
<feature type="domain" description="Flavin reductase like" evidence="2">
    <location>
        <begin position="20"/>
        <end position="168"/>
    </location>
</feature>
<evidence type="ECO:0000259" key="2">
    <source>
        <dbReference type="SMART" id="SM00903"/>
    </source>
</evidence>
<dbReference type="GO" id="GO:0010181">
    <property type="term" value="F:FMN binding"/>
    <property type="evidence" value="ECO:0007669"/>
    <property type="project" value="InterPro"/>
</dbReference>
<evidence type="ECO:0000256" key="1">
    <source>
        <dbReference type="ARBA" id="ARBA00023002"/>
    </source>
</evidence>
<keyword evidence="1" id="KW-0560">Oxidoreductase</keyword>
<dbReference type="GO" id="GO:0042602">
    <property type="term" value="F:riboflavin reductase (NADPH) activity"/>
    <property type="evidence" value="ECO:0007669"/>
    <property type="project" value="TreeGrafter"/>
</dbReference>
<dbReference type="InterPro" id="IPR012349">
    <property type="entry name" value="Split_barrel_FMN-bd"/>
</dbReference>
<sequence length="170" mass="18182">MTTDAATISQPDATTFRAAMASFPTGVALLTQGTGAETNVMTLNCFVSVSLQPLLIMVGVGGSGRMRAQVSRRRSFAVNVLSQEQRDLSARFARPDRPTGEAAMVHLSAIEGITGNAVLPSAVACFECRLHAEYPGGDHILLVGRVVAIHCEDPSREPLLFHRSRYASLI</sequence>
<keyword evidence="4" id="KW-1185">Reference proteome</keyword>
<name>A0A8J3QCM0_9ACTN</name>
<dbReference type="RefSeq" id="WP_203911930.1">
    <property type="nucleotide sequence ID" value="NZ_BONY01000045.1"/>
</dbReference>
<dbReference type="InterPro" id="IPR002563">
    <property type="entry name" value="Flavin_Rdtase-like_dom"/>
</dbReference>
<evidence type="ECO:0000313" key="4">
    <source>
        <dbReference type="Proteomes" id="UP000612899"/>
    </source>
</evidence>
<gene>
    <name evidence="3" type="ORF">Rhe02_62420</name>
</gene>
<organism evidence="3 4">
    <name type="scientific">Rhizocola hellebori</name>
    <dbReference type="NCBI Taxonomy" id="1392758"/>
    <lineage>
        <taxon>Bacteria</taxon>
        <taxon>Bacillati</taxon>
        <taxon>Actinomycetota</taxon>
        <taxon>Actinomycetes</taxon>
        <taxon>Micromonosporales</taxon>
        <taxon>Micromonosporaceae</taxon>
        <taxon>Rhizocola</taxon>
    </lineage>
</organism>
<proteinExistence type="predicted"/>
<dbReference type="InterPro" id="IPR050268">
    <property type="entry name" value="NADH-dep_flavin_reductase"/>
</dbReference>
<dbReference type="EMBL" id="BONY01000045">
    <property type="protein sequence ID" value="GIH08175.1"/>
    <property type="molecule type" value="Genomic_DNA"/>
</dbReference>
<comment type="caution">
    <text evidence="3">The sequence shown here is derived from an EMBL/GenBank/DDBJ whole genome shotgun (WGS) entry which is preliminary data.</text>
</comment>
<dbReference type="AlphaFoldDB" id="A0A8J3QCM0"/>
<dbReference type="Gene3D" id="2.30.110.10">
    <property type="entry name" value="Electron Transport, Fmn-binding Protein, Chain A"/>
    <property type="match status" value="1"/>
</dbReference>
<reference evidence="3" key="1">
    <citation type="submission" date="2021-01" db="EMBL/GenBank/DDBJ databases">
        <title>Whole genome shotgun sequence of Rhizocola hellebori NBRC 109834.</title>
        <authorList>
            <person name="Komaki H."/>
            <person name="Tamura T."/>
        </authorList>
    </citation>
    <scope>NUCLEOTIDE SEQUENCE</scope>
    <source>
        <strain evidence="3">NBRC 109834</strain>
    </source>
</reference>
<dbReference type="Proteomes" id="UP000612899">
    <property type="component" value="Unassembled WGS sequence"/>
</dbReference>
<evidence type="ECO:0000313" key="3">
    <source>
        <dbReference type="EMBL" id="GIH08175.1"/>
    </source>
</evidence>
<dbReference type="SMART" id="SM00903">
    <property type="entry name" value="Flavin_Reduct"/>
    <property type="match status" value="1"/>
</dbReference>
<dbReference type="SUPFAM" id="SSF50475">
    <property type="entry name" value="FMN-binding split barrel"/>
    <property type="match status" value="1"/>
</dbReference>
<dbReference type="Pfam" id="PF01613">
    <property type="entry name" value="Flavin_Reduct"/>
    <property type="match status" value="1"/>
</dbReference>